<dbReference type="Gene3D" id="3.50.50.60">
    <property type="entry name" value="FAD/NAD(P)-binding domain"/>
    <property type="match status" value="1"/>
</dbReference>
<dbReference type="InterPro" id="IPR036188">
    <property type="entry name" value="FAD/NAD-bd_sf"/>
</dbReference>
<dbReference type="KEGG" id="soa:G3M56_003830"/>
<reference evidence="2 3" key="1">
    <citation type="submission" date="2020-12" db="EMBL/GenBank/DDBJ databases">
        <title>Sulforoseuscoccus oceanibium gen. nov., sp. nov., a representative of the phylum Verrucomicrobia with special cytoplasmic membrane, and proposal of Sulforoseuscoccusaceae fam. nov.</title>
        <authorList>
            <person name="Xi F."/>
        </authorList>
    </citation>
    <scope>NUCLEOTIDE SEQUENCE [LARGE SCALE GENOMIC DNA]</scope>
    <source>
        <strain evidence="2 3">T37</strain>
    </source>
</reference>
<keyword evidence="3" id="KW-1185">Reference proteome</keyword>
<dbReference type="GO" id="GO:0016491">
    <property type="term" value="F:oxidoreductase activity"/>
    <property type="evidence" value="ECO:0007669"/>
    <property type="project" value="InterPro"/>
</dbReference>
<feature type="domain" description="Amine oxidase" evidence="1">
    <location>
        <begin position="15"/>
        <end position="410"/>
    </location>
</feature>
<protein>
    <submittedName>
        <fullName evidence="2">FAD-dependent oxidoreductase</fullName>
    </submittedName>
</protein>
<dbReference type="Proteomes" id="UP000475117">
    <property type="component" value="Chromosome"/>
</dbReference>
<dbReference type="SUPFAM" id="SSF51905">
    <property type="entry name" value="FAD/NAD(P)-binding domain"/>
    <property type="match status" value="1"/>
</dbReference>
<dbReference type="PANTHER" id="PTHR42841">
    <property type="entry name" value="AMINE OXIDASE"/>
    <property type="match status" value="1"/>
</dbReference>
<evidence type="ECO:0000259" key="1">
    <source>
        <dbReference type="Pfam" id="PF01593"/>
    </source>
</evidence>
<proteinExistence type="predicted"/>
<dbReference type="EMBL" id="CP066776">
    <property type="protein sequence ID" value="QQL45727.1"/>
    <property type="molecule type" value="Genomic_DNA"/>
</dbReference>
<evidence type="ECO:0000313" key="2">
    <source>
        <dbReference type="EMBL" id="QQL45727.1"/>
    </source>
</evidence>
<dbReference type="Pfam" id="PF01593">
    <property type="entry name" value="Amino_oxidase"/>
    <property type="match status" value="1"/>
</dbReference>
<gene>
    <name evidence="2" type="ORF">G3M56_003830</name>
</gene>
<dbReference type="AlphaFoldDB" id="A0A6B3L9T5"/>
<dbReference type="PRINTS" id="PR00419">
    <property type="entry name" value="ADXRDTASE"/>
</dbReference>
<sequence>MSSTLPPVVIVGAGMAGLSCALRLIESGHEVVVYEGSDRVGGRVGTDEVDGYLIDRGFQVYLDAYPTAGRLLDLQSLELRSFDPGALIWTGKKFHRLMDVFRRPASLIGTAAAPIGTLGDKLRVGALRAKLRAKTIEEIAQTEDISTERYLEKFGFSQSMIDTFFRGFYGGIFLERELRTSSHMFEFTFKMFGAGSATVPARGMQQIPQQLANRLPENCLHLNHKVSEVRQDGITLANGESIAASHVVVATDARCAGELVPEMRPQLPDWRSEVSFAFSVPGQVLNEPIIALDGTGECAVNNVCNMAAVSPHYAPTGHSLIVATALTDSDAPALEIEVRNELSQWLQTDASQWRLLARDRITRALPEQLPKTERHGYLKARNGPWLAGDYCESASIEGAVRSGQQVADRITASLHTPH</sequence>
<organism evidence="2 3">
    <name type="scientific">Sulfuriroseicoccus oceanibius</name>
    <dbReference type="NCBI Taxonomy" id="2707525"/>
    <lineage>
        <taxon>Bacteria</taxon>
        <taxon>Pseudomonadati</taxon>
        <taxon>Verrucomicrobiota</taxon>
        <taxon>Verrucomicrobiia</taxon>
        <taxon>Verrucomicrobiales</taxon>
        <taxon>Verrucomicrobiaceae</taxon>
        <taxon>Sulfuriroseicoccus</taxon>
    </lineage>
</organism>
<dbReference type="InterPro" id="IPR002937">
    <property type="entry name" value="Amino_oxidase"/>
</dbReference>
<name>A0A6B3L9T5_9BACT</name>
<accession>A0A6B3L9T5</accession>
<evidence type="ECO:0000313" key="3">
    <source>
        <dbReference type="Proteomes" id="UP000475117"/>
    </source>
</evidence>
<dbReference type="RefSeq" id="WP_164365053.1">
    <property type="nucleotide sequence ID" value="NZ_CP066776.1"/>
</dbReference>